<dbReference type="AlphaFoldDB" id="A0A2G5PCB0"/>
<dbReference type="STRING" id="85968.GCA_900073015_03138"/>
<name>A0A2G5PCB0_9MYCO</name>
<protein>
    <submittedName>
        <fullName evidence="1">Uncharacterized protein</fullName>
    </submittedName>
</protein>
<reference evidence="1 2" key="1">
    <citation type="journal article" date="2017" name="Infect. Genet. Evol.">
        <title>The new phylogeny of the genus Mycobacterium: The old and the news.</title>
        <authorList>
            <person name="Tortoli E."/>
            <person name="Fedrizzi T."/>
            <person name="Meehan C.J."/>
            <person name="Trovato A."/>
            <person name="Grottola A."/>
            <person name="Giacobazzi E."/>
            <person name="Serpini G.F."/>
            <person name="Tagliazucchi S."/>
            <person name="Fabio A."/>
            <person name="Bettua C."/>
            <person name="Bertorelli R."/>
            <person name="Frascaro F."/>
            <person name="De Sanctis V."/>
            <person name="Pecorari M."/>
            <person name="Jousson O."/>
            <person name="Segata N."/>
            <person name="Cirillo D.M."/>
        </authorList>
    </citation>
    <scope>NUCLEOTIDE SEQUENCE [LARGE SCALE GENOMIC DNA]</scope>
    <source>
        <strain evidence="1 2">CIP1034565</strain>
    </source>
</reference>
<evidence type="ECO:0000313" key="2">
    <source>
        <dbReference type="Proteomes" id="UP000230551"/>
    </source>
</evidence>
<dbReference type="Proteomes" id="UP000230551">
    <property type="component" value="Unassembled WGS sequence"/>
</dbReference>
<keyword evidence="2" id="KW-1185">Reference proteome</keyword>
<gene>
    <name evidence="1" type="ORF">CQY22_008190</name>
</gene>
<dbReference type="EMBL" id="PDCN02000008">
    <property type="protein sequence ID" value="PIB75710.1"/>
    <property type="molecule type" value="Genomic_DNA"/>
</dbReference>
<comment type="caution">
    <text evidence="1">The sequence shown here is derived from an EMBL/GenBank/DDBJ whole genome shotgun (WGS) entry which is preliminary data.</text>
</comment>
<proteinExistence type="predicted"/>
<organism evidence="1 2">
    <name type="scientific">Mycolicibacterium brumae</name>
    <dbReference type="NCBI Taxonomy" id="85968"/>
    <lineage>
        <taxon>Bacteria</taxon>
        <taxon>Bacillati</taxon>
        <taxon>Actinomycetota</taxon>
        <taxon>Actinomycetes</taxon>
        <taxon>Mycobacteriales</taxon>
        <taxon>Mycobacteriaceae</taxon>
        <taxon>Mycolicibacterium</taxon>
    </lineage>
</organism>
<sequence length="91" mass="10427">MATMWRDLPDASRATLWRLADRLGDFLPGELGAVPTHEQLLAASAWSTVECDVTVAYSAWLEREHAKYRRNGWPWTTAELARRSRLREVGE</sequence>
<accession>A0A2G5PCB0</accession>
<evidence type="ECO:0000313" key="1">
    <source>
        <dbReference type="EMBL" id="PIB75710.1"/>
    </source>
</evidence>